<evidence type="ECO:0000256" key="6">
    <source>
        <dbReference type="ARBA" id="ARBA00023002"/>
    </source>
</evidence>
<comment type="catalytic activity">
    <reaction evidence="11">
        <text>(S)-2,3,4,5-tetrahydrodipicolinate + NADP(+) + H2O = (2S,4S)-4-hydroxy-2,3,4,5-tetrahydrodipicolinate + NADPH + H(+)</text>
        <dbReference type="Rhea" id="RHEA:35331"/>
        <dbReference type="ChEBI" id="CHEBI:15377"/>
        <dbReference type="ChEBI" id="CHEBI:15378"/>
        <dbReference type="ChEBI" id="CHEBI:16845"/>
        <dbReference type="ChEBI" id="CHEBI:57783"/>
        <dbReference type="ChEBI" id="CHEBI:58349"/>
        <dbReference type="ChEBI" id="CHEBI:67139"/>
        <dbReference type="EC" id="1.17.1.8"/>
    </reaction>
</comment>
<evidence type="ECO:0000256" key="1">
    <source>
        <dbReference type="ARBA" id="ARBA00006642"/>
    </source>
</evidence>
<keyword evidence="5" id="KW-0220">Diaminopimelate biosynthesis</keyword>
<dbReference type="AlphaFoldDB" id="A0A0G4I8L1"/>
<evidence type="ECO:0000256" key="11">
    <source>
        <dbReference type="ARBA" id="ARBA00049080"/>
    </source>
</evidence>
<keyword evidence="7" id="KW-0520">NAD</keyword>
<dbReference type="Gene3D" id="3.30.360.10">
    <property type="entry name" value="Dihydrodipicolinate Reductase, domain 2"/>
    <property type="match status" value="1"/>
</dbReference>
<keyword evidence="6" id="KW-0560">Oxidoreductase</keyword>
<sequence>MTDPAPKKGKVEMSPVKIAIAGARGRMGQRLSFLSLADPELEFVGAIEHAGHPMSGKKLVDIDPSYGAECTLTLLKSLKDLTVKPDVVIDFSMPVGTVERCKEAEELGICMVIGTTGLTAEQTQKVAETAKKTPVIHAMNYSLGVNLMFKVAGQVAKALKGFNIEIVEAHHNKKVDAPSGTAWGLADSICASLGKTRDDVVHGRNPENPGKRTETEIGMHAVRMGAVVGEHTVYYASDFERIELTHKAQDRDVFAAGALRAAKWLSGKKGSPAMYSMEDVLFGE</sequence>
<dbReference type="PhylomeDB" id="A0A0G4I8L1"/>
<dbReference type="Pfam" id="PF01113">
    <property type="entry name" value="DapB_N"/>
    <property type="match status" value="1"/>
</dbReference>
<evidence type="ECO:0000256" key="5">
    <source>
        <dbReference type="ARBA" id="ARBA00022915"/>
    </source>
</evidence>
<feature type="domain" description="Dihydrodipicolinate reductase C-terminal" evidence="14">
    <location>
        <begin position="144"/>
        <end position="281"/>
    </location>
</feature>
<protein>
    <recommendedName>
        <fullName evidence="10">4-hydroxy-tetrahydrodipicolinate reductase</fullName>
        <ecNumber evidence="10">1.17.1.8</ecNumber>
    </recommendedName>
</protein>
<dbReference type="InterPro" id="IPR022663">
    <property type="entry name" value="DapB_C"/>
</dbReference>
<evidence type="ECO:0000256" key="8">
    <source>
        <dbReference type="ARBA" id="ARBA00023154"/>
    </source>
</evidence>
<dbReference type="InterPro" id="IPR000846">
    <property type="entry name" value="DapB_N"/>
</dbReference>
<organism evidence="15">
    <name type="scientific">Chromera velia CCMP2878</name>
    <dbReference type="NCBI Taxonomy" id="1169474"/>
    <lineage>
        <taxon>Eukaryota</taxon>
        <taxon>Sar</taxon>
        <taxon>Alveolata</taxon>
        <taxon>Colpodellida</taxon>
        <taxon>Chromeraceae</taxon>
        <taxon>Chromera</taxon>
    </lineage>
</organism>
<comment type="catalytic activity">
    <reaction evidence="12">
        <text>(S)-2,3,4,5-tetrahydrodipicolinate + NAD(+) + H2O = (2S,4S)-4-hydroxy-2,3,4,5-tetrahydrodipicolinate + NADH + H(+)</text>
        <dbReference type="Rhea" id="RHEA:35323"/>
        <dbReference type="ChEBI" id="CHEBI:15377"/>
        <dbReference type="ChEBI" id="CHEBI:15378"/>
        <dbReference type="ChEBI" id="CHEBI:16845"/>
        <dbReference type="ChEBI" id="CHEBI:57540"/>
        <dbReference type="ChEBI" id="CHEBI:57945"/>
        <dbReference type="ChEBI" id="CHEBI:67139"/>
        <dbReference type="EC" id="1.17.1.8"/>
    </reaction>
</comment>
<gene>
    <name evidence="15" type="ORF">Cvel_1992</name>
</gene>
<dbReference type="GO" id="GO:0008839">
    <property type="term" value="F:4-hydroxy-tetrahydrodipicolinate reductase"/>
    <property type="evidence" value="ECO:0007669"/>
    <property type="project" value="UniProtKB-EC"/>
</dbReference>
<feature type="domain" description="Dihydrodipicolinate reductase N-terminal" evidence="13">
    <location>
        <begin position="16"/>
        <end position="141"/>
    </location>
</feature>
<accession>A0A0G4I8L1</accession>
<dbReference type="PANTHER" id="PTHR20836">
    <property type="entry name" value="DIHYDRODIPICOLINATE REDUCTASE"/>
    <property type="match status" value="1"/>
</dbReference>
<dbReference type="PROSITE" id="PS01298">
    <property type="entry name" value="DAPB"/>
    <property type="match status" value="1"/>
</dbReference>
<evidence type="ECO:0000256" key="9">
    <source>
        <dbReference type="ARBA" id="ARBA00037922"/>
    </source>
</evidence>
<evidence type="ECO:0000256" key="4">
    <source>
        <dbReference type="ARBA" id="ARBA00022857"/>
    </source>
</evidence>
<comment type="similarity">
    <text evidence="1">Belongs to the DapB family.</text>
</comment>
<reference evidence="15" key="1">
    <citation type="submission" date="2014-11" db="EMBL/GenBank/DDBJ databases">
        <authorList>
            <person name="Otto D Thomas"/>
            <person name="Naeem Raeece"/>
        </authorList>
    </citation>
    <scope>NUCLEOTIDE SEQUENCE</scope>
</reference>
<evidence type="ECO:0000256" key="12">
    <source>
        <dbReference type="ARBA" id="ARBA00049396"/>
    </source>
</evidence>
<evidence type="ECO:0000259" key="14">
    <source>
        <dbReference type="Pfam" id="PF05173"/>
    </source>
</evidence>
<evidence type="ECO:0000256" key="2">
    <source>
        <dbReference type="ARBA" id="ARBA00022490"/>
    </source>
</evidence>
<dbReference type="GO" id="GO:0019877">
    <property type="term" value="P:diaminopimelate biosynthetic process"/>
    <property type="evidence" value="ECO:0007669"/>
    <property type="project" value="UniProtKB-KW"/>
</dbReference>
<keyword evidence="3" id="KW-0028">Amino-acid biosynthesis</keyword>
<dbReference type="InterPro" id="IPR023940">
    <property type="entry name" value="DHDPR_bac"/>
</dbReference>
<keyword evidence="4" id="KW-0521">NADP</keyword>
<dbReference type="PANTHER" id="PTHR20836:SF0">
    <property type="entry name" value="4-HYDROXY-TETRAHYDRODIPICOLINATE REDUCTASE 1, CHLOROPLASTIC-RELATED"/>
    <property type="match status" value="1"/>
</dbReference>
<evidence type="ECO:0000256" key="10">
    <source>
        <dbReference type="ARBA" id="ARBA00038983"/>
    </source>
</evidence>
<keyword evidence="8" id="KW-0457">Lysine biosynthesis</keyword>
<dbReference type="VEuPathDB" id="CryptoDB:Cvel_1992"/>
<evidence type="ECO:0000256" key="3">
    <source>
        <dbReference type="ARBA" id="ARBA00022605"/>
    </source>
</evidence>
<dbReference type="SUPFAM" id="SSF51735">
    <property type="entry name" value="NAD(P)-binding Rossmann-fold domains"/>
    <property type="match status" value="1"/>
</dbReference>
<evidence type="ECO:0000259" key="13">
    <source>
        <dbReference type="Pfam" id="PF01113"/>
    </source>
</evidence>
<dbReference type="EMBL" id="CDMZ01005699">
    <property type="protein sequence ID" value="CEM53471.1"/>
    <property type="molecule type" value="Genomic_DNA"/>
</dbReference>
<dbReference type="Gene3D" id="3.40.50.720">
    <property type="entry name" value="NAD(P)-binding Rossmann-like Domain"/>
    <property type="match status" value="1"/>
</dbReference>
<keyword evidence="2" id="KW-0963">Cytoplasm</keyword>
<dbReference type="SUPFAM" id="SSF55347">
    <property type="entry name" value="Glyceraldehyde-3-phosphate dehydrogenase-like, C-terminal domain"/>
    <property type="match status" value="1"/>
</dbReference>
<evidence type="ECO:0000256" key="7">
    <source>
        <dbReference type="ARBA" id="ARBA00023027"/>
    </source>
</evidence>
<dbReference type="PIRSF" id="PIRSF000161">
    <property type="entry name" value="DHPR"/>
    <property type="match status" value="1"/>
</dbReference>
<evidence type="ECO:0000313" key="15">
    <source>
        <dbReference type="EMBL" id="CEM53471.1"/>
    </source>
</evidence>
<dbReference type="GO" id="GO:0005829">
    <property type="term" value="C:cytosol"/>
    <property type="evidence" value="ECO:0007669"/>
    <property type="project" value="TreeGrafter"/>
</dbReference>
<dbReference type="FunFam" id="3.30.360.10:FF:000009">
    <property type="entry name" value="4-hydroxy-tetrahydrodipicolinate reductase"/>
    <property type="match status" value="1"/>
</dbReference>
<dbReference type="InterPro" id="IPR036291">
    <property type="entry name" value="NAD(P)-bd_dom_sf"/>
</dbReference>
<dbReference type="NCBIfam" id="TIGR00036">
    <property type="entry name" value="dapB"/>
    <property type="match status" value="1"/>
</dbReference>
<dbReference type="GO" id="GO:0009089">
    <property type="term" value="P:lysine biosynthetic process via diaminopimelate"/>
    <property type="evidence" value="ECO:0007669"/>
    <property type="project" value="InterPro"/>
</dbReference>
<dbReference type="InterPro" id="IPR022664">
    <property type="entry name" value="DapB_N_CS"/>
</dbReference>
<name>A0A0G4I8L1_9ALVE</name>
<proteinExistence type="inferred from homology"/>
<dbReference type="Pfam" id="PF05173">
    <property type="entry name" value="DapB_C"/>
    <property type="match status" value="1"/>
</dbReference>
<dbReference type="CDD" id="cd02274">
    <property type="entry name" value="DHDPR_N"/>
    <property type="match status" value="1"/>
</dbReference>
<dbReference type="HAMAP" id="MF_00102">
    <property type="entry name" value="DapB"/>
    <property type="match status" value="1"/>
</dbReference>
<dbReference type="EC" id="1.17.1.8" evidence="10"/>
<comment type="pathway">
    <text evidence="9">Amino-acid biosynthesis; L-lysine biosynthesis via DAP pathway; (S)-tetrahydrodipicolinate from L-aspartate: step 4/4.</text>
</comment>